<evidence type="ECO:0000313" key="1">
    <source>
        <dbReference type="EMBL" id="KAI4355104.1"/>
    </source>
</evidence>
<reference evidence="1 2" key="1">
    <citation type="journal article" date="2022" name="DNA Res.">
        <title>Chromosomal-level genome assembly of the orchid tree Bauhinia variegata (Leguminosae; Cercidoideae) supports the allotetraploid origin hypothesis of Bauhinia.</title>
        <authorList>
            <person name="Zhong Y."/>
            <person name="Chen Y."/>
            <person name="Zheng D."/>
            <person name="Pang J."/>
            <person name="Liu Y."/>
            <person name="Luo S."/>
            <person name="Meng S."/>
            <person name="Qian L."/>
            <person name="Wei D."/>
            <person name="Dai S."/>
            <person name="Zhou R."/>
        </authorList>
    </citation>
    <scope>NUCLEOTIDE SEQUENCE [LARGE SCALE GENOMIC DNA]</scope>
    <source>
        <strain evidence="1">BV-YZ2020</strain>
    </source>
</reference>
<sequence>MLCNFNYLSSSLLSGNLKRLLPLPQTPYSILFQYYSIASYQAHPWGQANKALFLSRLRALVPVPDPSYLREPEVVLLFCSNALKASAKKGFLPEGKQLHAHLIKLGLYNVLSLQNQMLSVYLKCKETDDAEKLFEEFRDRNIVSWNIVIRGSNYGLYAYLGFSYFRRMMLEMVVPDDITFNSLICLCIHLNDIDMGRQLHSFLVKLGFDMDCFVASALVDLYAKCGLIEDARGVFNCVLYIDMVMWNVMISCYALNCLPGETCTLFNLMRLEGVNGDEFTFSSLLSSCGTSKYYEFGKQVHGLILRQSFDSDVLVASALLNMYTKNENVTDAHMVFEKMAIRNVVSWNTIIVGHGKCGGGNEVMELLRNMLSQEIYPDELTLSSILSSCGYTSTTSETMQAHACTIKLGFQEFLSVANALISAYSKCGSIANASQCFSLIVEPDLITWTSMINAYAFHGLAREATEMFEKMLSCGIIPDQVSFLCVLSACAHGGLVNMGLHYFKLMTHIYHIAPDSEHYACLIDLLGRCGLISEAFELLMAMPIEPDSNTLGAFIGSCKLHANMGLAKWVAEKLFKIEPKKTVNYTVMSHIYASQRHWSDAARVRAMIGECCNRKVPGYSWIEIADLVHSFVSSDKSHPQSPEIHATLKSLLEPMKEEIV</sequence>
<accession>A0ACB9Q4A0</accession>
<keyword evidence="2" id="KW-1185">Reference proteome</keyword>
<protein>
    <submittedName>
        <fullName evidence="1">Uncharacterized protein</fullName>
    </submittedName>
</protein>
<dbReference type="Proteomes" id="UP000828941">
    <property type="component" value="Chromosome 2"/>
</dbReference>
<name>A0ACB9Q4A0_BAUVA</name>
<evidence type="ECO:0000313" key="2">
    <source>
        <dbReference type="Proteomes" id="UP000828941"/>
    </source>
</evidence>
<dbReference type="EMBL" id="CM039427">
    <property type="protein sequence ID" value="KAI4355104.1"/>
    <property type="molecule type" value="Genomic_DNA"/>
</dbReference>
<comment type="caution">
    <text evidence="1">The sequence shown here is derived from an EMBL/GenBank/DDBJ whole genome shotgun (WGS) entry which is preliminary data.</text>
</comment>
<gene>
    <name evidence="1" type="ORF">L6164_003909</name>
</gene>
<proteinExistence type="predicted"/>
<organism evidence="1 2">
    <name type="scientific">Bauhinia variegata</name>
    <name type="common">Purple orchid tree</name>
    <name type="synonym">Phanera variegata</name>
    <dbReference type="NCBI Taxonomy" id="167791"/>
    <lineage>
        <taxon>Eukaryota</taxon>
        <taxon>Viridiplantae</taxon>
        <taxon>Streptophyta</taxon>
        <taxon>Embryophyta</taxon>
        <taxon>Tracheophyta</taxon>
        <taxon>Spermatophyta</taxon>
        <taxon>Magnoliopsida</taxon>
        <taxon>eudicotyledons</taxon>
        <taxon>Gunneridae</taxon>
        <taxon>Pentapetalae</taxon>
        <taxon>rosids</taxon>
        <taxon>fabids</taxon>
        <taxon>Fabales</taxon>
        <taxon>Fabaceae</taxon>
        <taxon>Cercidoideae</taxon>
        <taxon>Cercideae</taxon>
        <taxon>Bauhiniinae</taxon>
        <taxon>Bauhinia</taxon>
    </lineage>
</organism>